<dbReference type="Gene3D" id="1.10.260.40">
    <property type="entry name" value="lambda repressor-like DNA-binding domains"/>
    <property type="match status" value="1"/>
</dbReference>
<dbReference type="STRING" id="642780.SAMN04488570_0045"/>
<evidence type="ECO:0000313" key="4">
    <source>
        <dbReference type="EMBL" id="SDR69567.1"/>
    </source>
</evidence>
<feature type="domain" description="Cytoskeleton protein RodZ-like C-terminal" evidence="3">
    <location>
        <begin position="491"/>
        <end position="538"/>
    </location>
</feature>
<proteinExistence type="predicted"/>
<dbReference type="RefSeq" id="WP_091724976.1">
    <property type="nucleotide sequence ID" value="NZ_LT629757.1"/>
</dbReference>
<evidence type="ECO:0000256" key="1">
    <source>
        <dbReference type="SAM" id="MobiDB-lite"/>
    </source>
</evidence>
<keyword evidence="2" id="KW-0472">Membrane</keyword>
<dbReference type="InterPro" id="IPR050400">
    <property type="entry name" value="Bact_Cytoskel_RodZ"/>
</dbReference>
<evidence type="ECO:0000256" key="2">
    <source>
        <dbReference type="SAM" id="Phobius"/>
    </source>
</evidence>
<organism evidence="4 5">
    <name type="scientific">Nocardioides scoriae</name>
    <dbReference type="NCBI Taxonomy" id="642780"/>
    <lineage>
        <taxon>Bacteria</taxon>
        <taxon>Bacillati</taxon>
        <taxon>Actinomycetota</taxon>
        <taxon>Actinomycetes</taxon>
        <taxon>Propionibacteriales</taxon>
        <taxon>Nocardioidaceae</taxon>
        <taxon>Nocardioides</taxon>
    </lineage>
</organism>
<evidence type="ECO:0000259" key="3">
    <source>
        <dbReference type="Pfam" id="PF13464"/>
    </source>
</evidence>
<feature type="region of interest" description="Disordered" evidence="1">
    <location>
        <begin position="259"/>
        <end position="288"/>
    </location>
</feature>
<dbReference type="InterPro" id="IPR025194">
    <property type="entry name" value="RodZ-like_C"/>
</dbReference>
<dbReference type="EMBL" id="LT629757">
    <property type="protein sequence ID" value="SDR69567.1"/>
    <property type="molecule type" value="Genomic_DNA"/>
</dbReference>
<feature type="compositionally biased region" description="Basic and acidic residues" evidence="1">
    <location>
        <begin position="271"/>
        <end position="284"/>
    </location>
</feature>
<dbReference type="GO" id="GO:0003677">
    <property type="term" value="F:DNA binding"/>
    <property type="evidence" value="ECO:0007669"/>
    <property type="project" value="InterPro"/>
</dbReference>
<evidence type="ECO:0000313" key="5">
    <source>
        <dbReference type="Proteomes" id="UP000198859"/>
    </source>
</evidence>
<reference evidence="5" key="1">
    <citation type="submission" date="2016-10" db="EMBL/GenBank/DDBJ databases">
        <authorList>
            <person name="Varghese N."/>
            <person name="Submissions S."/>
        </authorList>
    </citation>
    <scope>NUCLEOTIDE SEQUENCE [LARGE SCALE GENOMIC DNA]</scope>
    <source>
        <strain evidence="5">DSM 22127</strain>
    </source>
</reference>
<name>A0A1H1L597_9ACTN</name>
<dbReference type="PANTHER" id="PTHR34475:SF1">
    <property type="entry name" value="CYTOSKELETON PROTEIN RODZ"/>
    <property type="match status" value="1"/>
</dbReference>
<keyword evidence="2" id="KW-0812">Transmembrane</keyword>
<dbReference type="AlphaFoldDB" id="A0A1H1L597"/>
<feature type="transmembrane region" description="Helical" evidence="2">
    <location>
        <begin position="20"/>
        <end position="41"/>
    </location>
</feature>
<protein>
    <submittedName>
        <fullName evidence="4">Protein RodZ, contains Xre-like HTH and DUF4115 domains</fullName>
    </submittedName>
</protein>
<keyword evidence="2" id="KW-1133">Transmembrane helix</keyword>
<keyword evidence="5" id="KW-1185">Reference proteome</keyword>
<dbReference type="OrthoDB" id="5243487at2"/>
<dbReference type="Pfam" id="PF13464">
    <property type="entry name" value="RodZ_C"/>
    <property type="match status" value="1"/>
</dbReference>
<sequence length="554" mass="58224">MNAPITAEQTGVSVRHDARIAAVVALLSAVLTVAWFARALRTGEPTDWIWCLVPAVVGVVQLMVVRDARTPLMVADELGVRVRRGDTWHGVRWQDVERVEVRSSGRFLRDGQLVVHPVGADVDPRGAEAPLDGAADGEAVAATPPLPELAVPLGLATRLEFDGLTGDLVADLDALGQGQVPVLVLTRPVPARAPRSVAVEEQPQEPVEEPVEEAAAELPVELPVDQPADQPVEEPVAAVLVEPAAAAEPERTDEVAAYAPVEPTRSSRPAARAEVHRESVRRLPDPPAIPAQRAGAPVLVARVDDLPPAPALVAPEDAVIGPMIAAARHRARLSIDTLSERTRIRPHVLECIEVDDFAACGGDFYARGHIRTLARVFGLDAEQLVEVYDLRYAQAEIEARQVFEAELATGIGGGVRTSTSGPRWSLLAACVLALVAIWGVARIFNDTPQELVSPAPGVVDSAGLAGTEPSKAPASTLAALQVSAAGASPQVVVRDKAGRILWAGELADGQSQQVIGTAPFDVTASNGQAVKVSYLGKARGTVGASAAADNRQFG</sequence>
<gene>
    <name evidence="4" type="ORF">SAMN04488570_0045</name>
</gene>
<dbReference type="PANTHER" id="PTHR34475">
    <property type="match status" value="1"/>
</dbReference>
<dbReference type="InterPro" id="IPR010982">
    <property type="entry name" value="Lambda_DNA-bd_dom_sf"/>
</dbReference>
<dbReference type="Pfam" id="PF13413">
    <property type="entry name" value="HTH_25"/>
    <property type="match status" value="1"/>
</dbReference>
<feature type="transmembrane region" description="Helical" evidence="2">
    <location>
        <begin position="47"/>
        <end position="65"/>
    </location>
</feature>
<dbReference type="Proteomes" id="UP000198859">
    <property type="component" value="Chromosome I"/>
</dbReference>
<accession>A0A1H1L597</accession>